<accession>V5WKQ7</accession>
<organism evidence="7 8">
    <name type="scientific">Salinispira pacifica</name>
    <dbReference type="NCBI Taxonomy" id="1307761"/>
    <lineage>
        <taxon>Bacteria</taxon>
        <taxon>Pseudomonadati</taxon>
        <taxon>Spirochaetota</taxon>
        <taxon>Spirochaetia</taxon>
        <taxon>Spirochaetales</taxon>
        <taxon>Spirochaetaceae</taxon>
        <taxon>Salinispira</taxon>
    </lineage>
</organism>
<dbReference type="FunFam" id="3.10.410.10:FF:000001">
    <property type="entry name" value="Putative formate--tetrahydrofolate ligase"/>
    <property type="match status" value="1"/>
</dbReference>
<name>V5WKQ7_9SPIO</name>
<evidence type="ECO:0000256" key="1">
    <source>
        <dbReference type="ARBA" id="ARBA00004777"/>
    </source>
</evidence>
<dbReference type="GO" id="GO:0035999">
    <property type="term" value="P:tetrahydrofolate interconversion"/>
    <property type="evidence" value="ECO:0007669"/>
    <property type="project" value="UniProtKB-UniRule"/>
</dbReference>
<dbReference type="HAMAP" id="MF_01543">
    <property type="entry name" value="FTHFS"/>
    <property type="match status" value="1"/>
</dbReference>
<dbReference type="AlphaFoldDB" id="V5WKQ7"/>
<dbReference type="GO" id="GO:0004329">
    <property type="term" value="F:formate-tetrahydrofolate ligase activity"/>
    <property type="evidence" value="ECO:0007669"/>
    <property type="project" value="UniProtKB-UniRule"/>
</dbReference>
<dbReference type="Pfam" id="PF01268">
    <property type="entry name" value="FTHFS"/>
    <property type="match status" value="1"/>
</dbReference>
<evidence type="ECO:0000256" key="6">
    <source>
        <dbReference type="HAMAP-Rule" id="MF_01543"/>
    </source>
</evidence>
<evidence type="ECO:0000313" key="8">
    <source>
        <dbReference type="Proteomes" id="UP000018680"/>
    </source>
</evidence>
<dbReference type="UniPathway" id="UPA00193"/>
<dbReference type="CDD" id="cd00477">
    <property type="entry name" value="FTHFS"/>
    <property type="match status" value="1"/>
</dbReference>
<dbReference type="InterPro" id="IPR020628">
    <property type="entry name" value="Formate_THF_ligase_CS"/>
</dbReference>
<comment type="catalytic activity">
    <reaction evidence="6">
        <text>(6S)-5,6,7,8-tetrahydrofolate + formate + ATP = (6R)-10-formyltetrahydrofolate + ADP + phosphate</text>
        <dbReference type="Rhea" id="RHEA:20221"/>
        <dbReference type="ChEBI" id="CHEBI:15740"/>
        <dbReference type="ChEBI" id="CHEBI:30616"/>
        <dbReference type="ChEBI" id="CHEBI:43474"/>
        <dbReference type="ChEBI" id="CHEBI:57453"/>
        <dbReference type="ChEBI" id="CHEBI:195366"/>
        <dbReference type="ChEBI" id="CHEBI:456216"/>
        <dbReference type="EC" id="6.3.4.3"/>
    </reaction>
</comment>
<keyword evidence="3 6" id="KW-0436">Ligase</keyword>
<comment type="similarity">
    <text evidence="6">Belongs to the formate--tetrahydrofolate ligase family.</text>
</comment>
<dbReference type="STRING" id="1307761.L21SP2_2774"/>
<keyword evidence="5 6" id="KW-0067">ATP-binding</keyword>
<dbReference type="EC" id="6.3.4.3" evidence="6"/>
<feature type="binding site" evidence="6">
    <location>
        <begin position="71"/>
        <end position="78"/>
    </location>
    <ligand>
        <name>ATP</name>
        <dbReference type="ChEBI" id="CHEBI:30616"/>
    </ligand>
</feature>
<dbReference type="SUPFAM" id="SSF52540">
    <property type="entry name" value="P-loop containing nucleoside triphosphate hydrolases"/>
    <property type="match status" value="1"/>
</dbReference>
<dbReference type="NCBIfam" id="NF010030">
    <property type="entry name" value="PRK13505.1"/>
    <property type="match status" value="1"/>
</dbReference>
<dbReference type="Gene3D" id="3.10.410.10">
    <property type="entry name" value="Formyltetrahydrofolate synthetase, domain 3"/>
    <property type="match status" value="1"/>
</dbReference>
<dbReference type="Gene3D" id="3.40.50.300">
    <property type="entry name" value="P-loop containing nucleotide triphosphate hydrolases"/>
    <property type="match status" value="1"/>
</dbReference>
<dbReference type="KEGG" id="slr:L21SP2_2774"/>
<dbReference type="Proteomes" id="UP000018680">
    <property type="component" value="Chromosome"/>
</dbReference>
<dbReference type="PROSITE" id="PS00721">
    <property type="entry name" value="FTHFS_1"/>
    <property type="match status" value="1"/>
</dbReference>
<dbReference type="GO" id="GO:0005524">
    <property type="term" value="F:ATP binding"/>
    <property type="evidence" value="ECO:0007669"/>
    <property type="project" value="UniProtKB-UniRule"/>
</dbReference>
<dbReference type="InterPro" id="IPR000559">
    <property type="entry name" value="Formate_THF_ligase"/>
</dbReference>
<dbReference type="EMBL" id="CP006939">
    <property type="protein sequence ID" value="AHC16124.1"/>
    <property type="molecule type" value="Genomic_DNA"/>
</dbReference>
<evidence type="ECO:0000256" key="2">
    <source>
        <dbReference type="ARBA" id="ARBA00022563"/>
    </source>
</evidence>
<dbReference type="PATRIC" id="fig|1307761.3.peg.2764"/>
<evidence type="ECO:0000313" key="7">
    <source>
        <dbReference type="EMBL" id="AHC16124.1"/>
    </source>
</evidence>
<sequence>MLELSGIRGDDVTMEYSNMKEITEIAEGIGLKGEDLIPYGKWKGKISMQAVKRIMEKPTGKLILVSAITPTPAGEGKTTTSIGLSQGLRHIGVNAVAALREPSLGPVFGIKGGATGGGKSMVHPADEINLHFTGDLHAISAAHNLISASLDNRLHFYPDDAPAVAHVYWRRVMDMNDRALRDIVVGLGSTNAPPREDGFDITAASEIMAILCLADSYSDLKERIGNILLGLKADKTPFYVRDLGVHSAAAALLKDAFLPNLVQTTEGGPVLIHGGPFANIAQGANSVLATNLALRLGEVAVTEAGFGFDLGAEKFFDIVSPYGGFRPDMVVLVATVRALKMHGGVNKKELDKENPEAVKQGGENLAKHVENIRKFSVSPLVAINVFPGDSDGELREVEKICTALDVEYAVSRHYAQGGAGAAELANKAMNLLNQQEDAGESRGKPLYDWNSSVQEKVETVARQIYGAQAVDFTSAAKKDLKTIESRGYDNLPVCIAKTQASLSDNPKLLGRPKDFLVTVRRILINSGAGFLVPLTGDIMRMPGLPRNPSALEIDIDDDGNIHGLS</sequence>
<evidence type="ECO:0000256" key="3">
    <source>
        <dbReference type="ARBA" id="ARBA00022598"/>
    </source>
</evidence>
<keyword evidence="2 6" id="KW-0554">One-carbon metabolism</keyword>
<keyword evidence="4 6" id="KW-0547">Nucleotide-binding</keyword>
<dbReference type="PROSITE" id="PS00722">
    <property type="entry name" value="FTHFS_2"/>
    <property type="match status" value="1"/>
</dbReference>
<dbReference type="Gene3D" id="3.30.1510.10">
    <property type="entry name" value="Domain 2, N(10)-formyltetrahydrofolate synthetase"/>
    <property type="match status" value="1"/>
</dbReference>
<protein>
    <recommendedName>
        <fullName evidence="6">Formate--tetrahydrofolate ligase</fullName>
        <ecNumber evidence="6">6.3.4.3</ecNumber>
    </recommendedName>
    <alternativeName>
        <fullName evidence="6">Formyltetrahydrofolate synthetase</fullName>
        <shortName evidence="6">FHS</shortName>
        <shortName evidence="6">FTHFS</shortName>
    </alternativeName>
</protein>
<gene>
    <name evidence="6" type="primary">fhs</name>
    <name evidence="7" type="ORF">L21SP2_2774</name>
</gene>
<keyword evidence="8" id="KW-1185">Reference proteome</keyword>
<reference evidence="7 8" key="1">
    <citation type="journal article" date="2015" name="Stand. Genomic Sci.">
        <title>Complete genome sequence and description of Salinispira pacifica gen. nov., sp. nov., a novel spirochaete isolated form a hypersaline microbial mat.</title>
        <authorList>
            <person name="Ben Hania W."/>
            <person name="Joseph M."/>
            <person name="Schumann P."/>
            <person name="Bunk B."/>
            <person name="Fiebig A."/>
            <person name="Sproer C."/>
            <person name="Klenk H.P."/>
            <person name="Fardeau M.L."/>
            <person name="Spring S."/>
        </authorList>
    </citation>
    <scope>NUCLEOTIDE SEQUENCE [LARGE SCALE GENOMIC DNA]</scope>
    <source>
        <strain evidence="7 8">L21-RPul-D2</strain>
    </source>
</reference>
<comment type="pathway">
    <text evidence="1 6">One-carbon metabolism; tetrahydrofolate interconversion.</text>
</comment>
<dbReference type="eggNOG" id="COG2759">
    <property type="taxonomic scope" value="Bacteria"/>
</dbReference>
<dbReference type="InterPro" id="IPR027417">
    <property type="entry name" value="P-loop_NTPase"/>
</dbReference>
<proteinExistence type="inferred from homology"/>
<evidence type="ECO:0000256" key="5">
    <source>
        <dbReference type="ARBA" id="ARBA00022840"/>
    </source>
</evidence>
<evidence type="ECO:0000256" key="4">
    <source>
        <dbReference type="ARBA" id="ARBA00022741"/>
    </source>
</evidence>
<dbReference type="HOGENOM" id="CLU_003601_3_3_12"/>